<dbReference type="Proteomes" id="UP000093476">
    <property type="component" value="Unassembled WGS sequence"/>
</dbReference>
<name>A0A1C0U3R1_9GAMM</name>
<evidence type="ECO:0000313" key="3">
    <source>
        <dbReference type="Proteomes" id="UP000093476"/>
    </source>
</evidence>
<evidence type="ECO:0000256" key="1">
    <source>
        <dbReference type="SAM" id="Phobius"/>
    </source>
</evidence>
<dbReference type="RefSeq" id="WP_065823319.1">
    <property type="nucleotide sequence ID" value="NZ_CAWMQZ010000085.1"/>
</dbReference>
<feature type="transmembrane region" description="Helical" evidence="1">
    <location>
        <begin position="189"/>
        <end position="209"/>
    </location>
</feature>
<reference evidence="2 3" key="1">
    <citation type="submission" date="2015-12" db="EMBL/GenBank/DDBJ databases">
        <title>Genome comparisons provide insights into the role of secondary metabolites in the pathogenic phase of the Photorhabdus life cycle.</title>
        <authorList>
            <person name="Tobias N.J."/>
            <person name="Mishra B."/>
            <person name="Gupta D.K."/>
            <person name="Thines M."/>
            <person name="Stinear T.P."/>
            <person name="Bode H.B."/>
        </authorList>
    </citation>
    <scope>NUCLEOTIDE SEQUENCE [LARGE SCALE GENOMIC DNA]</scope>
    <source>
        <strain evidence="2 3">PB68.1</strain>
    </source>
</reference>
<keyword evidence="1" id="KW-1133">Transmembrane helix</keyword>
<dbReference type="PATRIC" id="fig|286156.4.peg.2597"/>
<gene>
    <name evidence="2" type="ORF">Ppb6_02294</name>
</gene>
<evidence type="ECO:0000313" key="2">
    <source>
        <dbReference type="EMBL" id="OCQ52558.1"/>
    </source>
</evidence>
<dbReference type="AlphaFoldDB" id="A0A1C0U3R1"/>
<dbReference type="STRING" id="286156.Ppb6_02294"/>
<keyword evidence="3" id="KW-1185">Reference proteome</keyword>
<dbReference type="Pfam" id="PF06864">
    <property type="entry name" value="PAP_PilO"/>
    <property type="match status" value="1"/>
</dbReference>
<organism evidence="2 3">
    <name type="scientific">Photorhabdus australis subsp. thailandensis</name>
    <dbReference type="NCBI Taxonomy" id="2805096"/>
    <lineage>
        <taxon>Bacteria</taxon>
        <taxon>Pseudomonadati</taxon>
        <taxon>Pseudomonadota</taxon>
        <taxon>Gammaproteobacteria</taxon>
        <taxon>Enterobacterales</taxon>
        <taxon>Morganellaceae</taxon>
        <taxon>Photorhabdus</taxon>
    </lineage>
</organism>
<proteinExistence type="predicted"/>
<sequence precursor="true">MQQHNNTMTATPVIRGNIAFLAGITWEPVSSRDRRNIKGLARRLGADHVVTYRYRDSEGQAQFVAGLVHRSTLTLPRKIKGLYSLGLLIVSQQIKSGYAIVPLETDKFAFVSSIDGVLINDVVGSRLHIEQARETFTQFNHEPKDGWQCFAPTDWHIDGSQPFNLDAFLNGNQFPASSRFYSASMKKTLFGMAALGIAVLVSYCGWTLYSDHQEAIRQEAVRQAILAQQQENISASSVIIPPWITQPRLKNFVNTCAARWQAAPISLAGWIFKEAQCSQEGSIRFAYALPDGGNVGDFAHRVKQTFIEHPYFNLPGNGDIGGFNQFISFETPADKRELPKGEVQIQRLTTFAQQMRLPLTLQEEDNRIVTPSGEESVLPWRTFSLSLDTAIPPTQLFEGVDDIGIRLNQITLVLSQGRLNYKIEGKLYAKP</sequence>
<dbReference type="EMBL" id="LOMY01000085">
    <property type="protein sequence ID" value="OCQ52558.1"/>
    <property type="molecule type" value="Genomic_DNA"/>
</dbReference>
<keyword evidence="1" id="KW-0472">Membrane</keyword>
<comment type="caution">
    <text evidence="2">The sequence shown here is derived from an EMBL/GenBank/DDBJ whole genome shotgun (WGS) entry which is preliminary data.</text>
</comment>
<keyword evidence="1" id="KW-0812">Transmembrane</keyword>
<protein>
    <submittedName>
        <fullName evidence="2">Pilin accessory protein (PilO)</fullName>
    </submittedName>
</protein>
<accession>A0A1C0U3R1</accession>
<dbReference type="InterPro" id="IPR009663">
    <property type="entry name" value="PAP_PilO"/>
</dbReference>